<protein>
    <submittedName>
        <fullName evidence="1">Uncharacterized protein</fullName>
    </submittedName>
</protein>
<accession>A0A7K4MVY2</accession>
<dbReference type="EMBL" id="JACATH010000010">
    <property type="protein sequence ID" value="NWJ57685.1"/>
    <property type="molecule type" value="Genomic_DNA"/>
</dbReference>
<evidence type="ECO:0000313" key="1">
    <source>
        <dbReference type="EMBL" id="NWJ57685.1"/>
    </source>
</evidence>
<comment type="caution">
    <text evidence="1">The sequence shown here is derived from an EMBL/GenBank/DDBJ whole genome shotgun (WGS) entry which is preliminary data.</text>
</comment>
<name>A0A7K4MVY2_9ARCH</name>
<sequence>MKIDIPLPCSKCNGKMYSVSYDATLSILKNRSWQICKECNFERNTEEFKKSICCA</sequence>
<gene>
    <name evidence="1" type="ORF">HX858_08060</name>
</gene>
<dbReference type="Proteomes" id="UP000575480">
    <property type="component" value="Unassembled WGS sequence"/>
</dbReference>
<proteinExistence type="predicted"/>
<dbReference type="AlphaFoldDB" id="A0A7K4MVY2"/>
<evidence type="ECO:0000313" key="2">
    <source>
        <dbReference type="Proteomes" id="UP000575480"/>
    </source>
</evidence>
<reference evidence="1 2" key="1">
    <citation type="journal article" date="2019" name="Environ. Microbiol.">
        <title>Genomics insights into ecotype formation of ammonia-oxidizing archaea in the deep ocean.</title>
        <authorList>
            <person name="Wang Y."/>
            <person name="Huang J.M."/>
            <person name="Cui G.J."/>
            <person name="Nunoura T."/>
            <person name="Takaki Y."/>
            <person name="Li W.L."/>
            <person name="Li J."/>
            <person name="Gao Z.M."/>
            <person name="Takai K."/>
            <person name="Zhang A.Q."/>
            <person name="Stepanauskas R."/>
        </authorList>
    </citation>
    <scope>NUCLEOTIDE SEQUENCE [LARGE SCALE GENOMIC DNA]</scope>
    <source>
        <strain evidence="1 2">L15a</strain>
    </source>
</reference>
<organism evidence="1 2">
    <name type="scientific">Marine Group I thaumarchaeote</name>
    <dbReference type="NCBI Taxonomy" id="2511932"/>
    <lineage>
        <taxon>Archaea</taxon>
        <taxon>Nitrososphaerota</taxon>
        <taxon>Marine Group I</taxon>
    </lineage>
</organism>